<evidence type="ECO:0000256" key="1">
    <source>
        <dbReference type="SAM" id="MobiDB-lite"/>
    </source>
</evidence>
<protein>
    <submittedName>
        <fullName evidence="3">Uncharacterized protein</fullName>
    </submittedName>
</protein>
<gene>
    <name evidence="3" type="ORF">HMN09_00966500</name>
</gene>
<accession>A0A8H6W1K6</accession>
<keyword evidence="2" id="KW-0732">Signal</keyword>
<organism evidence="3 4">
    <name type="scientific">Mycena chlorophos</name>
    <name type="common">Agaric fungus</name>
    <name type="synonym">Agaricus chlorophos</name>
    <dbReference type="NCBI Taxonomy" id="658473"/>
    <lineage>
        <taxon>Eukaryota</taxon>
        <taxon>Fungi</taxon>
        <taxon>Dikarya</taxon>
        <taxon>Basidiomycota</taxon>
        <taxon>Agaricomycotina</taxon>
        <taxon>Agaricomycetes</taxon>
        <taxon>Agaricomycetidae</taxon>
        <taxon>Agaricales</taxon>
        <taxon>Marasmiineae</taxon>
        <taxon>Mycenaceae</taxon>
        <taxon>Mycena</taxon>
    </lineage>
</organism>
<feature type="region of interest" description="Disordered" evidence="1">
    <location>
        <begin position="82"/>
        <end position="102"/>
    </location>
</feature>
<keyword evidence="4" id="KW-1185">Reference proteome</keyword>
<feature type="signal peptide" evidence="2">
    <location>
        <begin position="1"/>
        <end position="40"/>
    </location>
</feature>
<dbReference type="AlphaFoldDB" id="A0A8H6W1K6"/>
<comment type="caution">
    <text evidence="3">The sequence shown here is derived from an EMBL/GenBank/DDBJ whole genome shotgun (WGS) entry which is preliminary data.</text>
</comment>
<reference evidence="3" key="1">
    <citation type="submission" date="2020-05" db="EMBL/GenBank/DDBJ databases">
        <title>Mycena genomes resolve the evolution of fungal bioluminescence.</title>
        <authorList>
            <person name="Tsai I.J."/>
        </authorList>
    </citation>
    <scope>NUCLEOTIDE SEQUENCE</scope>
    <source>
        <strain evidence="3">110903Hualien_Pintung</strain>
    </source>
</reference>
<name>A0A8H6W1K6_MYCCL</name>
<feature type="chain" id="PRO_5034921673" evidence="2">
    <location>
        <begin position="41"/>
        <end position="102"/>
    </location>
</feature>
<evidence type="ECO:0000256" key="2">
    <source>
        <dbReference type="SAM" id="SignalP"/>
    </source>
</evidence>
<dbReference type="EMBL" id="JACAZE010000014">
    <property type="protein sequence ID" value="KAF7299611.1"/>
    <property type="molecule type" value="Genomic_DNA"/>
</dbReference>
<evidence type="ECO:0000313" key="3">
    <source>
        <dbReference type="EMBL" id="KAF7299611.1"/>
    </source>
</evidence>
<dbReference type="Proteomes" id="UP000613580">
    <property type="component" value="Unassembled WGS sequence"/>
</dbReference>
<proteinExistence type="predicted"/>
<evidence type="ECO:0000313" key="4">
    <source>
        <dbReference type="Proteomes" id="UP000613580"/>
    </source>
</evidence>
<sequence>MQTTTSMSGFFRLSAPSSLPLLLLLVFFCSLALVSEQAEARCLPCEAGRPPSINTASALSTPFRIQASHAAAALPEFADAPRVGNAKKPAPLRGPHGWLPDE</sequence>